<sequence length="67" mass="7105">MERLNSSQSLLIVSGENTALDWGFPIIALVHVNKSNKSTGGLKAVSEGTRQCSVAAAPSKLATDRYD</sequence>
<dbReference type="Proteomes" id="UP000735302">
    <property type="component" value="Unassembled WGS sequence"/>
</dbReference>
<gene>
    <name evidence="1" type="ORF">PoB_006913100</name>
</gene>
<evidence type="ECO:0000313" key="1">
    <source>
        <dbReference type="EMBL" id="GFO42626.1"/>
    </source>
</evidence>
<proteinExistence type="predicted"/>
<accession>A0AAV4DEP1</accession>
<protein>
    <submittedName>
        <fullName evidence="1">Uncharacterized protein</fullName>
    </submittedName>
</protein>
<name>A0AAV4DEP1_9GAST</name>
<dbReference type="EMBL" id="BLXT01007807">
    <property type="protein sequence ID" value="GFO42626.1"/>
    <property type="molecule type" value="Genomic_DNA"/>
</dbReference>
<keyword evidence="2" id="KW-1185">Reference proteome</keyword>
<evidence type="ECO:0000313" key="2">
    <source>
        <dbReference type="Proteomes" id="UP000735302"/>
    </source>
</evidence>
<comment type="caution">
    <text evidence="1">The sequence shown here is derived from an EMBL/GenBank/DDBJ whole genome shotgun (WGS) entry which is preliminary data.</text>
</comment>
<reference evidence="1 2" key="1">
    <citation type="journal article" date="2021" name="Elife">
        <title>Chloroplast acquisition without the gene transfer in kleptoplastic sea slugs, Plakobranchus ocellatus.</title>
        <authorList>
            <person name="Maeda T."/>
            <person name="Takahashi S."/>
            <person name="Yoshida T."/>
            <person name="Shimamura S."/>
            <person name="Takaki Y."/>
            <person name="Nagai Y."/>
            <person name="Toyoda A."/>
            <person name="Suzuki Y."/>
            <person name="Arimoto A."/>
            <person name="Ishii H."/>
            <person name="Satoh N."/>
            <person name="Nishiyama T."/>
            <person name="Hasebe M."/>
            <person name="Maruyama T."/>
            <person name="Minagawa J."/>
            <person name="Obokata J."/>
            <person name="Shigenobu S."/>
        </authorList>
    </citation>
    <scope>NUCLEOTIDE SEQUENCE [LARGE SCALE GENOMIC DNA]</scope>
</reference>
<organism evidence="1 2">
    <name type="scientific">Plakobranchus ocellatus</name>
    <dbReference type="NCBI Taxonomy" id="259542"/>
    <lineage>
        <taxon>Eukaryota</taxon>
        <taxon>Metazoa</taxon>
        <taxon>Spiralia</taxon>
        <taxon>Lophotrochozoa</taxon>
        <taxon>Mollusca</taxon>
        <taxon>Gastropoda</taxon>
        <taxon>Heterobranchia</taxon>
        <taxon>Euthyneura</taxon>
        <taxon>Panpulmonata</taxon>
        <taxon>Sacoglossa</taxon>
        <taxon>Placobranchoidea</taxon>
        <taxon>Plakobranchidae</taxon>
        <taxon>Plakobranchus</taxon>
    </lineage>
</organism>
<dbReference type="AlphaFoldDB" id="A0AAV4DEP1"/>